<keyword evidence="2" id="KW-1185">Reference proteome</keyword>
<comment type="caution">
    <text evidence="1">The sequence shown here is derived from an EMBL/GenBank/DDBJ whole genome shotgun (WGS) entry which is preliminary data.</text>
</comment>
<proteinExistence type="predicted"/>
<dbReference type="Pfam" id="PF09523">
    <property type="entry name" value="DUF2390"/>
    <property type="match status" value="1"/>
</dbReference>
<protein>
    <submittedName>
        <fullName evidence="1">TIGR02444 family protein</fullName>
    </submittedName>
</protein>
<evidence type="ECO:0000313" key="2">
    <source>
        <dbReference type="Proteomes" id="UP001597216"/>
    </source>
</evidence>
<dbReference type="InterPro" id="IPR012659">
    <property type="entry name" value="CHP02444"/>
</dbReference>
<sequence length="148" mass="15775">MSIWSWTLEAYARPDVPDACLALQDAHGQNTPFLLWAIWAEGPPAEVLAKGAALAKAWEAEVLSPIRTVRRRLKADFAPVDAGARLALREDIKAAELHAERLLMETLADLVGQHKGGVPALAALEAASAAWGRTAPLDALARLAGPLT</sequence>
<organism evidence="1 2">
    <name type="scientific">Phenylobacterium conjunctum</name>
    <dbReference type="NCBI Taxonomy" id="1298959"/>
    <lineage>
        <taxon>Bacteria</taxon>
        <taxon>Pseudomonadati</taxon>
        <taxon>Pseudomonadota</taxon>
        <taxon>Alphaproteobacteria</taxon>
        <taxon>Caulobacterales</taxon>
        <taxon>Caulobacteraceae</taxon>
        <taxon>Phenylobacterium</taxon>
    </lineage>
</organism>
<dbReference type="EMBL" id="JBHTLQ010000009">
    <property type="protein sequence ID" value="MFD1190127.1"/>
    <property type="molecule type" value="Genomic_DNA"/>
</dbReference>
<name>A0ABW3T052_9CAUL</name>
<dbReference type="RefSeq" id="WP_377352958.1">
    <property type="nucleotide sequence ID" value="NZ_JBHTLQ010000009.1"/>
</dbReference>
<gene>
    <name evidence="1" type="ORF">ACFQ27_05995</name>
</gene>
<dbReference type="NCBIfam" id="TIGR02444">
    <property type="entry name" value="TIGR02444 family protein"/>
    <property type="match status" value="1"/>
</dbReference>
<evidence type="ECO:0000313" key="1">
    <source>
        <dbReference type="EMBL" id="MFD1190127.1"/>
    </source>
</evidence>
<accession>A0ABW3T052</accession>
<reference evidence="2" key="1">
    <citation type="journal article" date="2019" name="Int. J. Syst. Evol. Microbiol.">
        <title>The Global Catalogue of Microorganisms (GCM) 10K type strain sequencing project: providing services to taxonomists for standard genome sequencing and annotation.</title>
        <authorList>
            <consortium name="The Broad Institute Genomics Platform"/>
            <consortium name="The Broad Institute Genome Sequencing Center for Infectious Disease"/>
            <person name="Wu L."/>
            <person name="Ma J."/>
        </authorList>
    </citation>
    <scope>NUCLEOTIDE SEQUENCE [LARGE SCALE GENOMIC DNA]</scope>
    <source>
        <strain evidence="2">CCUG 55074</strain>
    </source>
</reference>
<dbReference type="Proteomes" id="UP001597216">
    <property type="component" value="Unassembled WGS sequence"/>
</dbReference>